<sequence length="100" mass="10332">MEMGLGRGWSEERCGGGENGEGGWSVGSMGVTAGTTPTPSGATLPPWRQHARCFPTTSVTCLATNYGGRKVCGQREVVTPGGGEGYEGVEVKGAWIEGLQ</sequence>
<reference evidence="2 3" key="1">
    <citation type="submission" date="2019-05" db="EMBL/GenBank/DDBJ databases">
        <title>Another draft genome of Portunus trituberculatus and its Hox gene families provides insights of decapod evolution.</title>
        <authorList>
            <person name="Jeong J.-H."/>
            <person name="Song I."/>
            <person name="Kim S."/>
            <person name="Choi T."/>
            <person name="Kim D."/>
            <person name="Ryu S."/>
            <person name="Kim W."/>
        </authorList>
    </citation>
    <scope>NUCLEOTIDE SEQUENCE [LARGE SCALE GENOMIC DNA]</scope>
    <source>
        <tissue evidence="2">Muscle</tissue>
    </source>
</reference>
<organism evidence="2 3">
    <name type="scientific">Portunus trituberculatus</name>
    <name type="common">Swimming crab</name>
    <name type="synonym">Neptunus trituberculatus</name>
    <dbReference type="NCBI Taxonomy" id="210409"/>
    <lineage>
        <taxon>Eukaryota</taxon>
        <taxon>Metazoa</taxon>
        <taxon>Ecdysozoa</taxon>
        <taxon>Arthropoda</taxon>
        <taxon>Crustacea</taxon>
        <taxon>Multicrustacea</taxon>
        <taxon>Malacostraca</taxon>
        <taxon>Eumalacostraca</taxon>
        <taxon>Eucarida</taxon>
        <taxon>Decapoda</taxon>
        <taxon>Pleocyemata</taxon>
        <taxon>Brachyura</taxon>
        <taxon>Eubrachyura</taxon>
        <taxon>Portunoidea</taxon>
        <taxon>Portunidae</taxon>
        <taxon>Portuninae</taxon>
        <taxon>Portunus</taxon>
    </lineage>
</organism>
<comment type="caution">
    <text evidence="2">The sequence shown here is derived from an EMBL/GenBank/DDBJ whole genome shotgun (WGS) entry which is preliminary data.</text>
</comment>
<dbReference type="AlphaFoldDB" id="A0A5B7FK19"/>
<keyword evidence="3" id="KW-1185">Reference proteome</keyword>
<protein>
    <submittedName>
        <fullName evidence="2">Uncharacterized protein</fullName>
    </submittedName>
</protein>
<evidence type="ECO:0000313" key="3">
    <source>
        <dbReference type="Proteomes" id="UP000324222"/>
    </source>
</evidence>
<accession>A0A5B7FK19</accession>
<name>A0A5B7FK19_PORTR</name>
<dbReference type="Proteomes" id="UP000324222">
    <property type="component" value="Unassembled WGS sequence"/>
</dbReference>
<evidence type="ECO:0000256" key="1">
    <source>
        <dbReference type="SAM" id="MobiDB-lite"/>
    </source>
</evidence>
<feature type="compositionally biased region" description="Low complexity" evidence="1">
    <location>
        <begin position="26"/>
        <end position="44"/>
    </location>
</feature>
<proteinExistence type="predicted"/>
<dbReference type="EMBL" id="VSRR010006673">
    <property type="protein sequence ID" value="MPC45318.1"/>
    <property type="molecule type" value="Genomic_DNA"/>
</dbReference>
<evidence type="ECO:0000313" key="2">
    <source>
        <dbReference type="EMBL" id="MPC45318.1"/>
    </source>
</evidence>
<feature type="region of interest" description="Disordered" evidence="1">
    <location>
        <begin position="1"/>
        <end position="44"/>
    </location>
</feature>
<feature type="compositionally biased region" description="Gly residues" evidence="1">
    <location>
        <begin position="16"/>
        <end position="25"/>
    </location>
</feature>
<gene>
    <name evidence="2" type="ORF">E2C01_039014</name>
</gene>